<accession>A0ACC0ZNM5</accession>
<comment type="caution">
    <text evidence="1">The sequence shown here is derived from an EMBL/GenBank/DDBJ whole genome shotgun (WGS) entry which is preliminary data.</text>
</comment>
<organism evidence="1 2">
    <name type="scientific">Pistacia integerrima</name>
    <dbReference type="NCBI Taxonomy" id="434235"/>
    <lineage>
        <taxon>Eukaryota</taxon>
        <taxon>Viridiplantae</taxon>
        <taxon>Streptophyta</taxon>
        <taxon>Embryophyta</taxon>
        <taxon>Tracheophyta</taxon>
        <taxon>Spermatophyta</taxon>
        <taxon>Magnoliopsida</taxon>
        <taxon>eudicotyledons</taxon>
        <taxon>Gunneridae</taxon>
        <taxon>Pentapetalae</taxon>
        <taxon>rosids</taxon>
        <taxon>malvids</taxon>
        <taxon>Sapindales</taxon>
        <taxon>Anacardiaceae</taxon>
        <taxon>Pistacia</taxon>
    </lineage>
</organism>
<evidence type="ECO:0000313" key="2">
    <source>
        <dbReference type="Proteomes" id="UP001163603"/>
    </source>
</evidence>
<gene>
    <name evidence="1" type="ORF">Pint_00239</name>
</gene>
<protein>
    <submittedName>
        <fullName evidence="1">Uncharacterized protein</fullName>
    </submittedName>
</protein>
<dbReference type="Proteomes" id="UP001163603">
    <property type="component" value="Chromosome 1"/>
</dbReference>
<proteinExistence type="predicted"/>
<evidence type="ECO:0000313" key="1">
    <source>
        <dbReference type="EMBL" id="KAJ0054243.1"/>
    </source>
</evidence>
<reference evidence="2" key="1">
    <citation type="journal article" date="2023" name="G3 (Bethesda)">
        <title>Genome assembly and association tests identify interacting loci associated with vigor, precocity, and sex in interspecific pistachio rootstocks.</title>
        <authorList>
            <person name="Palmer W."/>
            <person name="Jacygrad E."/>
            <person name="Sagayaradj S."/>
            <person name="Cavanaugh K."/>
            <person name="Han R."/>
            <person name="Bertier L."/>
            <person name="Beede B."/>
            <person name="Kafkas S."/>
            <person name="Golino D."/>
            <person name="Preece J."/>
            <person name="Michelmore R."/>
        </authorList>
    </citation>
    <scope>NUCLEOTIDE SEQUENCE [LARGE SCALE GENOMIC DNA]</scope>
</reference>
<name>A0ACC0ZNM5_9ROSI</name>
<sequence length="332" mass="36229">MQREREGRNGLFDMGDPFATFQGFGGFGSHRSMMPSLFGGRDPFDDTFFTRPFGFSEPSMFGQRTSSRNTPQTNEAKGIVIEELNSDEEGEKEEDIGSGDEKDNHKIRSGSSKEPFVEHPDDVDTDERKSKSVNHINHHNKVEGTQSQAHSSSFQTCRVTYGGVDGAYYTSTRTRRAGNDGMVLEESKEADTTTGQATHRISKGIHDKVGAVTKSCTVSPASTALGHSVTRKLNADGKVDAVQTLHNLNEDELAGFEESWRGNAKPGWNDGFNRHHNAGSSSDDQSGKATWGGWMLPSTRGARSAGKMMANKEASSTTSAGRTKKVVRINIE</sequence>
<keyword evidence="2" id="KW-1185">Reference proteome</keyword>
<dbReference type="EMBL" id="CM047736">
    <property type="protein sequence ID" value="KAJ0054243.1"/>
    <property type="molecule type" value="Genomic_DNA"/>
</dbReference>